<keyword evidence="11 15" id="KW-1133">Transmembrane helix</keyword>
<evidence type="ECO:0000256" key="11">
    <source>
        <dbReference type="ARBA" id="ARBA00022989"/>
    </source>
</evidence>
<comment type="catalytic activity">
    <reaction evidence="1 14">
        <text>ATP + protein L-histidine = ADP + protein N-phospho-L-histidine.</text>
        <dbReference type="EC" id="2.7.13.3"/>
    </reaction>
</comment>
<evidence type="ECO:0000313" key="19">
    <source>
        <dbReference type="Proteomes" id="UP000715095"/>
    </source>
</evidence>
<dbReference type="InterPro" id="IPR016380">
    <property type="entry name" value="Sig_transdc_His_kin_NarX/NarQ"/>
</dbReference>
<gene>
    <name evidence="18" type="ORF">H6A60_01305</name>
</gene>
<dbReference type="InterPro" id="IPR029095">
    <property type="entry name" value="NarX-like_N"/>
</dbReference>
<comment type="subcellular location">
    <subcellularLocation>
        <location evidence="2">Cell inner membrane</location>
        <topology evidence="2">Multi-pass membrane protein</topology>
    </subcellularLocation>
</comment>
<keyword evidence="9 14" id="KW-0418">Kinase</keyword>
<evidence type="ECO:0000256" key="10">
    <source>
        <dbReference type="ARBA" id="ARBA00022840"/>
    </source>
</evidence>
<dbReference type="SMART" id="SM00387">
    <property type="entry name" value="HATPase_c"/>
    <property type="match status" value="1"/>
</dbReference>
<dbReference type="EMBL" id="JACJJC010000001">
    <property type="protein sequence ID" value="MBM6703153.1"/>
    <property type="molecule type" value="Genomic_DNA"/>
</dbReference>
<dbReference type="InterPro" id="IPR011712">
    <property type="entry name" value="Sig_transdc_His_kin_sub3_dim/P"/>
</dbReference>
<evidence type="ECO:0000256" key="13">
    <source>
        <dbReference type="ARBA" id="ARBA00023136"/>
    </source>
</evidence>
<keyword evidence="10 14" id="KW-0067">ATP-binding</keyword>
<dbReference type="CDD" id="cd16917">
    <property type="entry name" value="HATPase_UhpB-NarQ-NarX-like"/>
    <property type="match status" value="1"/>
</dbReference>
<evidence type="ECO:0000313" key="18">
    <source>
        <dbReference type="EMBL" id="MBM6703153.1"/>
    </source>
</evidence>
<name>A0ABS2DP86_9BURK</name>
<feature type="domain" description="HAMP" evidence="17">
    <location>
        <begin position="194"/>
        <end position="247"/>
    </location>
</feature>
<keyword evidence="8 14" id="KW-0547">Nucleotide-binding</keyword>
<evidence type="ECO:0000256" key="14">
    <source>
        <dbReference type="PIRNR" id="PIRNR003167"/>
    </source>
</evidence>
<dbReference type="RefSeq" id="WP_205101533.1">
    <property type="nucleotide sequence ID" value="NZ_JACJJC010000001.1"/>
</dbReference>
<evidence type="ECO:0000256" key="6">
    <source>
        <dbReference type="ARBA" id="ARBA00022679"/>
    </source>
</evidence>
<evidence type="ECO:0000256" key="5">
    <source>
        <dbReference type="ARBA" id="ARBA00022553"/>
    </source>
</evidence>
<dbReference type="InterPro" id="IPR050482">
    <property type="entry name" value="Sensor_HK_TwoCompSys"/>
</dbReference>
<feature type="domain" description="Histidine kinase" evidence="16">
    <location>
        <begin position="400"/>
        <end position="599"/>
    </location>
</feature>
<protein>
    <recommendedName>
        <fullName evidence="14">Sensor protein</fullName>
        <ecNumber evidence="14">2.7.13.3</ecNumber>
    </recommendedName>
</protein>
<accession>A0ABS2DP86</accession>
<evidence type="ECO:0000256" key="15">
    <source>
        <dbReference type="SAM" id="Phobius"/>
    </source>
</evidence>
<keyword evidence="6 14" id="KW-0808">Transferase</keyword>
<keyword evidence="7 15" id="KW-0812">Transmembrane</keyword>
<organism evidence="18 19">
    <name type="scientific">Sutterella massiliensis</name>
    <dbReference type="NCBI Taxonomy" id="1816689"/>
    <lineage>
        <taxon>Bacteria</taxon>
        <taxon>Pseudomonadati</taxon>
        <taxon>Pseudomonadota</taxon>
        <taxon>Betaproteobacteria</taxon>
        <taxon>Burkholderiales</taxon>
        <taxon>Sutterellaceae</taxon>
        <taxon>Sutterella</taxon>
    </lineage>
</organism>
<evidence type="ECO:0000256" key="3">
    <source>
        <dbReference type="ARBA" id="ARBA00022475"/>
    </source>
</evidence>
<dbReference type="InterPro" id="IPR036890">
    <property type="entry name" value="HATPase_C_sf"/>
</dbReference>
<keyword evidence="19" id="KW-1185">Reference proteome</keyword>
<dbReference type="InterPro" id="IPR042295">
    <property type="entry name" value="NarX-like_N_sf"/>
</dbReference>
<feature type="transmembrane region" description="Helical" evidence="15">
    <location>
        <begin position="167"/>
        <end position="189"/>
    </location>
</feature>
<dbReference type="InterPro" id="IPR005467">
    <property type="entry name" value="His_kinase_dom"/>
</dbReference>
<evidence type="ECO:0000259" key="17">
    <source>
        <dbReference type="PROSITE" id="PS50885"/>
    </source>
</evidence>
<dbReference type="SUPFAM" id="SSF158472">
    <property type="entry name" value="HAMP domain-like"/>
    <property type="match status" value="1"/>
</dbReference>
<evidence type="ECO:0000256" key="1">
    <source>
        <dbReference type="ARBA" id="ARBA00000085"/>
    </source>
</evidence>
<reference evidence="18 19" key="1">
    <citation type="journal article" date="2021" name="Sci. Rep.">
        <title>The distribution of antibiotic resistance genes in chicken gut microbiota commensals.</title>
        <authorList>
            <person name="Juricova H."/>
            <person name="Matiasovicova J."/>
            <person name="Kubasova T."/>
            <person name="Cejkova D."/>
            <person name="Rychlik I."/>
        </authorList>
    </citation>
    <scope>NUCLEOTIDE SEQUENCE [LARGE SCALE GENOMIC DNA]</scope>
    <source>
        <strain evidence="18 19">An829</strain>
    </source>
</reference>
<sequence length="601" mass="66411">MASMRFGLSGERSLYREFLVVFLVIFTAVVIASVPAILLIERSTGSGGAINVSGSLRMMSYRLTVAVSNPYATPAERRHETEAAVAEFDRRLRDDSLLVDIPDDAADPVRQQYEAVRERFETQVRPLALKGIDDASARRNFMERIPAFVDLVDGFVQSLEVTLGKRLALLEAILFGTLVGAFLLTYAMLRILRKKIFLPLFELEGVVARVREGQFSSRTRSDRSNDEIGRLGRGFNFMVSELERLYGSLEQEVAEKTKDLDRRNKGLQELAQASTVLLAVGDLQASLEGVLERSIRFLDATGAAVYLSETNEKDGAKKALFAKTQSWRQLDSAGHIERLVFCGADSQKPLGELCVRMPQGCPDWKANFLSMLSALIGRAVAAGLRFEDDQRLAVLEERSTIARELHDSIAQTLSFSRIQVLRLRRAVSAQASSAEIEAITGEIDMGISTAYRQLREVLTAFRLQIHSSGFSGLVNETVEAFRERTGIAVEVKNDLLGLALSPNEQVHLGHILSEGLANVEKHARATHVIVRVSRRGEGGFSLEVLDNGVGLPAHAKKAKHFGLGIMKERAQAIGATIRIEGLEAPEHGTRIFLERPDNQDR</sequence>
<dbReference type="Pfam" id="PF00672">
    <property type="entry name" value="HAMP"/>
    <property type="match status" value="1"/>
</dbReference>
<evidence type="ECO:0000256" key="12">
    <source>
        <dbReference type="ARBA" id="ARBA00023012"/>
    </source>
</evidence>
<dbReference type="PROSITE" id="PS50109">
    <property type="entry name" value="HIS_KIN"/>
    <property type="match status" value="1"/>
</dbReference>
<evidence type="ECO:0000256" key="4">
    <source>
        <dbReference type="ARBA" id="ARBA00022519"/>
    </source>
</evidence>
<dbReference type="CDD" id="cd06225">
    <property type="entry name" value="HAMP"/>
    <property type="match status" value="1"/>
</dbReference>
<evidence type="ECO:0000256" key="2">
    <source>
        <dbReference type="ARBA" id="ARBA00004429"/>
    </source>
</evidence>
<comment type="caution">
    <text evidence="18">The sequence shown here is derived from an EMBL/GenBank/DDBJ whole genome shotgun (WGS) entry which is preliminary data.</text>
</comment>
<dbReference type="Gene3D" id="1.20.5.1930">
    <property type="match status" value="1"/>
</dbReference>
<dbReference type="SMART" id="SM00304">
    <property type="entry name" value="HAMP"/>
    <property type="match status" value="1"/>
</dbReference>
<dbReference type="PANTHER" id="PTHR24421">
    <property type="entry name" value="NITRATE/NITRITE SENSOR PROTEIN NARX-RELATED"/>
    <property type="match status" value="1"/>
</dbReference>
<dbReference type="PIRSF" id="PIRSF003167">
    <property type="entry name" value="STHK_NarX/NarQ"/>
    <property type="match status" value="1"/>
</dbReference>
<dbReference type="Gene3D" id="6.10.340.10">
    <property type="match status" value="1"/>
</dbReference>
<keyword evidence="4 14" id="KW-0997">Cell inner membrane</keyword>
<dbReference type="SUPFAM" id="SSF55874">
    <property type="entry name" value="ATPase domain of HSP90 chaperone/DNA topoisomerase II/histidine kinase"/>
    <property type="match status" value="1"/>
</dbReference>
<dbReference type="Pfam" id="PF02518">
    <property type="entry name" value="HATPase_c"/>
    <property type="match status" value="1"/>
</dbReference>
<evidence type="ECO:0000256" key="8">
    <source>
        <dbReference type="ARBA" id="ARBA00022741"/>
    </source>
</evidence>
<dbReference type="PANTHER" id="PTHR24421:SF10">
    <property type="entry name" value="NITRATE_NITRITE SENSOR PROTEIN NARQ"/>
    <property type="match status" value="1"/>
</dbReference>
<dbReference type="Gene3D" id="3.30.565.10">
    <property type="entry name" value="Histidine kinase-like ATPase, C-terminal domain"/>
    <property type="match status" value="1"/>
</dbReference>
<dbReference type="Pfam" id="PF13675">
    <property type="entry name" value="PilJ"/>
    <property type="match status" value="1"/>
</dbReference>
<dbReference type="Gene3D" id="1.20.120.960">
    <property type="entry name" value="Histidine kinase NarX, sensor domain"/>
    <property type="match status" value="1"/>
</dbReference>
<dbReference type="InterPro" id="IPR003660">
    <property type="entry name" value="HAMP_dom"/>
</dbReference>
<evidence type="ECO:0000259" key="16">
    <source>
        <dbReference type="PROSITE" id="PS50109"/>
    </source>
</evidence>
<dbReference type="Proteomes" id="UP000715095">
    <property type="component" value="Unassembled WGS sequence"/>
</dbReference>
<evidence type="ECO:0000256" key="7">
    <source>
        <dbReference type="ARBA" id="ARBA00022692"/>
    </source>
</evidence>
<dbReference type="Pfam" id="PF07730">
    <property type="entry name" value="HisKA_3"/>
    <property type="match status" value="1"/>
</dbReference>
<dbReference type="InterPro" id="IPR003594">
    <property type="entry name" value="HATPase_dom"/>
</dbReference>
<dbReference type="CDD" id="cd19408">
    <property type="entry name" value="NarX_NarQ_sensor"/>
    <property type="match status" value="1"/>
</dbReference>
<dbReference type="EC" id="2.7.13.3" evidence="14"/>
<keyword evidence="5" id="KW-0597">Phosphoprotein</keyword>
<proteinExistence type="predicted"/>
<keyword evidence="13 14" id="KW-0472">Membrane</keyword>
<evidence type="ECO:0000256" key="9">
    <source>
        <dbReference type="ARBA" id="ARBA00022777"/>
    </source>
</evidence>
<feature type="transmembrane region" description="Helical" evidence="15">
    <location>
        <begin position="20"/>
        <end position="40"/>
    </location>
</feature>
<keyword evidence="3 14" id="KW-1003">Cell membrane</keyword>
<dbReference type="PROSITE" id="PS50885">
    <property type="entry name" value="HAMP"/>
    <property type="match status" value="1"/>
</dbReference>
<keyword evidence="12 14" id="KW-0902">Two-component regulatory system</keyword>